<evidence type="ECO:0008006" key="4">
    <source>
        <dbReference type="Google" id="ProtNLM"/>
    </source>
</evidence>
<organism evidence="2 3">
    <name type="scientific">Streptomyces neyagawaensis</name>
    <dbReference type="NCBI Taxonomy" id="42238"/>
    <lineage>
        <taxon>Bacteria</taxon>
        <taxon>Bacillati</taxon>
        <taxon>Actinomycetota</taxon>
        <taxon>Actinomycetes</taxon>
        <taxon>Kitasatosporales</taxon>
        <taxon>Streptomycetaceae</taxon>
        <taxon>Streptomyces</taxon>
    </lineage>
</organism>
<dbReference type="Proteomes" id="UP001551189">
    <property type="component" value="Unassembled WGS sequence"/>
</dbReference>
<comment type="caution">
    <text evidence="2">The sequence shown here is derived from an EMBL/GenBank/DDBJ whole genome shotgun (WGS) entry which is preliminary data.</text>
</comment>
<evidence type="ECO:0000313" key="2">
    <source>
        <dbReference type="EMBL" id="MEU6802931.1"/>
    </source>
</evidence>
<proteinExistence type="predicted"/>
<sequence>MLHNNGDLAERCARTAAGESTHSAGQHHDAPAVARRSTVTLALSLALLTACTAVDGGEPDGGGKNPAPSDRPTASAGAPAYDGPRLPGFAAKPAWSLAAGHTAPGVLDLGGTLLFAKDASGAYLKDFDDAEAFLEPDTWGDDGRRSPAPQGPNRVLHLSEAPQRLTLEFRDTRTGKLRASLKAATDSVTLTGWRDGAPAVAVGTSRTAGSDGLSAEKTASTVTVYDGRGRKLGATPATRRPETGLYYAAALSEGYRVDPAGATVRLTPVGGGTARTVTCTEEGADCAYDPRTGLIGAARATAPPVLGGYGAGFENANVGGTDMVRVTLSDLATGKKVWSSADAEIPPGVELYDNGDPDLEPMPDSETLSLLRVTDGRVLVAWQASQSDDDTWIHAWYDLGSGDLTDSYEATRSVLLAPSGDLAAEDAVPGGTFTGTTVWRLPGGKRLWTQEEGADETPLDPVRFTRDGSVLYGYTTAEDGTEHGLAVDPRTREVLAKDLPVDHVPAVDEATGYGHLSTTEGFHAFAPVG</sequence>
<reference evidence="2 3" key="1">
    <citation type="submission" date="2024-06" db="EMBL/GenBank/DDBJ databases">
        <title>The Natural Products Discovery Center: Release of the First 8490 Sequenced Strains for Exploring Actinobacteria Biosynthetic Diversity.</title>
        <authorList>
            <person name="Kalkreuter E."/>
            <person name="Kautsar S.A."/>
            <person name="Yang D."/>
            <person name="Bader C.D."/>
            <person name="Teijaro C.N."/>
            <person name="Fluegel L."/>
            <person name="Davis C.M."/>
            <person name="Simpson J.R."/>
            <person name="Lauterbach L."/>
            <person name="Steele A.D."/>
            <person name="Gui C."/>
            <person name="Meng S."/>
            <person name="Li G."/>
            <person name="Viehrig K."/>
            <person name="Ye F."/>
            <person name="Su P."/>
            <person name="Kiefer A.F."/>
            <person name="Nichols A."/>
            <person name="Cepeda A.J."/>
            <person name="Yan W."/>
            <person name="Fan B."/>
            <person name="Jiang Y."/>
            <person name="Adhikari A."/>
            <person name="Zheng C.-J."/>
            <person name="Schuster L."/>
            <person name="Cowan T.M."/>
            <person name="Smanski M.J."/>
            <person name="Chevrette M.G."/>
            <person name="De Carvalho L.P.S."/>
            <person name="Shen B."/>
        </authorList>
    </citation>
    <scope>NUCLEOTIDE SEQUENCE [LARGE SCALE GENOMIC DNA]</scope>
    <source>
        <strain evidence="2 3">NPDC046851</strain>
    </source>
</reference>
<dbReference type="RefSeq" id="WP_359696621.1">
    <property type="nucleotide sequence ID" value="NZ_JBEYXT010000075.1"/>
</dbReference>
<evidence type="ECO:0000313" key="3">
    <source>
        <dbReference type="Proteomes" id="UP001551189"/>
    </source>
</evidence>
<protein>
    <recommendedName>
        <fullName evidence="4">Lipoprotein</fullName>
    </recommendedName>
</protein>
<accession>A0ABV3B0F9</accession>
<keyword evidence="3" id="KW-1185">Reference proteome</keyword>
<feature type="region of interest" description="Disordered" evidence="1">
    <location>
        <begin position="55"/>
        <end position="84"/>
    </location>
</feature>
<gene>
    <name evidence="2" type="ORF">ABZ931_18220</name>
</gene>
<name>A0ABV3B0F9_9ACTN</name>
<dbReference type="EMBL" id="JBEYXT010000075">
    <property type="protein sequence ID" value="MEU6802931.1"/>
    <property type="molecule type" value="Genomic_DNA"/>
</dbReference>
<evidence type="ECO:0000256" key="1">
    <source>
        <dbReference type="SAM" id="MobiDB-lite"/>
    </source>
</evidence>